<feature type="non-terminal residue" evidence="2">
    <location>
        <position position="178"/>
    </location>
</feature>
<evidence type="ECO:0000256" key="1">
    <source>
        <dbReference type="ARBA" id="ARBA00023295"/>
    </source>
</evidence>
<dbReference type="SUPFAM" id="SSF51445">
    <property type="entry name" value="(Trans)glycosidases"/>
    <property type="match status" value="2"/>
</dbReference>
<dbReference type="AlphaFoldDB" id="X1D0F2"/>
<keyword evidence="1" id="KW-0326">Glycosidase</keyword>
<dbReference type="PANTHER" id="PTHR43730">
    <property type="entry name" value="BETA-MANNOSIDASE"/>
    <property type="match status" value="1"/>
</dbReference>
<proteinExistence type="predicted"/>
<dbReference type="EMBL" id="BART01035418">
    <property type="protein sequence ID" value="GAH14296.1"/>
    <property type="molecule type" value="Genomic_DNA"/>
</dbReference>
<reference evidence="2" key="1">
    <citation type="journal article" date="2014" name="Front. Microbiol.">
        <title>High frequency of phylogenetically diverse reductive dehalogenase-homologous genes in deep subseafloor sedimentary metagenomes.</title>
        <authorList>
            <person name="Kawai M."/>
            <person name="Futagami T."/>
            <person name="Toyoda A."/>
            <person name="Takaki Y."/>
            <person name="Nishi S."/>
            <person name="Hori S."/>
            <person name="Arai W."/>
            <person name="Tsubouchi T."/>
            <person name="Morono Y."/>
            <person name="Uchiyama I."/>
            <person name="Ito T."/>
            <person name="Fujiyama A."/>
            <person name="Inagaki F."/>
            <person name="Takami H."/>
        </authorList>
    </citation>
    <scope>NUCLEOTIDE SEQUENCE</scope>
    <source>
        <strain evidence="2">Expedition CK06-06</strain>
    </source>
</reference>
<organism evidence="2">
    <name type="scientific">marine sediment metagenome</name>
    <dbReference type="NCBI Taxonomy" id="412755"/>
    <lineage>
        <taxon>unclassified sequences</taxon>
        <taxon>metagenomes</taxon>
        <taxon>ecological metagenomes</taxon>
    </lineage>
</organism>
<dbReference type="PANTHER" id="PTHR43730:SF1">
    <property type="entry name" value="BETA-MANNOSIDASE"/>
    <property type="match status" value="1"/>
</dbReference>
<dbReference type="GO" id="GO:0006516">
    <property type="term" value="P:glycoprotein catabolic process"/>
    <property type="evidence" value="ECO:0007669"/>
    <property type="project" value="TreeGrafter"/>
</dbReference>
<dbReference type="GO" id="GO:0004567">
    <property type="term" value="F:beta-mannosidase activity"/>
    <property type="evidence" value="ECO:0007669"/>
    <property type="project" value="TreeGrafter"/>
</dbReference>
<sequence length="178" mass="21484">MGALYWQLNDCWPVASWSSLDYYVRWKALHYYAKRFYHPIFPSVKEDKKSVEFWVSNDLRTSQKLELEWKIFRSDGKIAKHGFVGENLGKQISNLPHIGDSHFWDVWHRKKPFKAYRKFDSRFMSEFGYESFPSVKTLEDFCPREQFDFFSPIMENHQKNSAGNKKILDYMKKRFEIP</sequence>
<dbReference type="InterPro" id="IPR050887">
    <property type="entry name" value="Beta-mannosidase_GH2"/>
</dbReference>
<accession>X1D0F2</accession>
<dbReference type="InterPro" id="IPR017853">
    <property type="entry name" value="GH"/>
</dbReference>
<keyword evidence="1" id="KW-0378">Hydrolase</keyword>
<name>X1D0F2_9ZZZZ</name>
<evidence type="ECO:0008006" key="3">
    <source>
        <dbReference type="Google" id="ProtNLM"/>
    </source>
</evidence>
<comment type="caution">
    <text evidence="2">The sequence shown here is derived from an EMBL/GenBank/DDBJ whole genome shotgun (WGS) entry which is preliminary data.</text>
</comment>
<gene>
    <name evidence="2" type="ORF">S01H4_60169</name>
</gene>
<evidence type="ECO:0000313" key="2">
    <source>
        <dbReference type="EMBL" id="GAH14296.1"/>
    </source>
</evidence>
<protein>
    <recommendedName>
        <fullName evidence="3">Mannosidase Ig/CBM-like domain-containing protein</fullName>
    </recommendedName>
</protein>
<dbReference type="Gene3D" id="3.20.20.80">
    <property type="entry name" value="Glycosidases"/>
    <property type="match status" value="2"/>
</dbReference>